<feature type="region of interest" description="Disordered" evidence="1">
    <location>
        <begin position="167"/>
        <end position="230"/>
    </location>
</feature>
<accession>A0A8S9XGB2</accession>
<reference evidence="2" key="1">
    <citation type="journal article" date="2021" name="Mol. Ecol. Resour.">
        <title>Apolygus lucorum genome provides insights into omnivorousness and mesophyll feeding.</title>
        <authorList>
            <person name="Liu Y."/>
            <person name="Liu H."/>
            <person name="Wang H."/>
            <person name="Huang T."/>
            <person name="Liu B."/>
            <person name="Yang B."/>
            <person name="Yin L."/>
            <person name="Li B."/>
            <person name="Zhang Y."/>
            <person name="Zhang S."/>
            <person name="Jiang F."/>
            <person name="Zhang X."/>
            <person name="Ren Y."/>
            <person name="Wang B."/>
            <person name="Wang S."/>
            <person name="Lu Y."/>
            <person name="Wu K."/>
            <person name="Fan W."/>
            <person name="Wang G."/>
        </authorList>
    </citation>
    <scope>NUCLEOTIDE SEQUENCE</scope>
    <source>
        <strain evidence="2">12Hb</strain>
    </source>
</reference>
<protein>
    <submittedName>
        <fullName evidence="2">Uncharacterized protein</fullName>
    </submittedName>
</protein>
<feature type="compositionally biased region" description="Polar residues" evidence="1">
    <location>
        <begin position="87"/>
        <end position="96"/>
    </location>
</feature>
<proteinExistence type="predicted"/>
<feature type="region of interest" description="Disordered" evidence="1">
    <location>
        <begin position="83"/>
        <end position="112"/>
    </location>
</feature>
<dbReference type="AlphaFoldDB" id="A0A8S9XGB2"/>
<evidence type="ECO:0000256" key="1">
    <source>
        <dbReference type="SAM" id="MobiDB-lite"/>
    </source>
</evidence>
<name>A0A8S9XGB2_APOLU</name>
<evidence type="ECO:0000313" key="2">
    <source>
        <dbReference type="EMBL" id="KAF6208012.1"/>
    </source>
</evidence>
<evidence type="ECO:0000313" key="3">
    <source>
        <dbReference type="Proteomes" id="UP000466442"/>
    </source>
</evidence>
<feature type="compositionally biased region" description="Polar residues" evidence="1">
    <location>
        <begin position="209"/>
        <end position="226"/>
    </location>
</feature>
<keyword evidence="3" id="KW-1185">Reference proteome</keyword>
<comment type="caution">
    <text evidence="2">The sequence shown here is derived from an EMBL/GenBank/DDBJ whole genome shotgun (WGS) entry which is preliminary data.</text>
</comment>
<sequence length="324" mass="36544">MHNLGHNTDQIRRWQSPMAVSVSKRMAIREHWWQIGLLGKQAQIFQEFTRIPMSPNRAPKVLHPKPWGARDPKEIPCTCFTKRKSQKSAPASIRTSPTRELRKSVPRRTHSPRSHLFKEDTVDDVEEVMRKFDEFCDHAERTGVKLSPSTLDEMFNKMRNKLCNTSLNSTAKTKIQSGRMGKRRTSSLDSTKQVQDAVGLKTLPEVPQDQRSQSNQSHQPSVTPSTVRGKLEANNVVLELSGTDFPDQTATFTNIFGSMLPTERFNYVALGGNQFFGPGEVLSPGIPTATIVIDSTEGYLPVNDVVVPARLPRSPHRSLRRKHL</sequence>
<dbReference type="EMBL" id="WIXP02000007">
    <property type="protein sequence ID" value="KAF6208012.1"/>
    <property type="molecule type" value="Genomic_DNA"/>
</dbReference>
<gene>
    <name evidence="2" type="ORF">GE061_016461</name>
</gene>
<feature type="compositionally biased region" description="Polar residues" evidence="1">
    <location>
        <begin position="167"/>
        <end position="176"/>
    </location>
</feature>
<dbReference type="OrthoDB" id="6613842at2759"/>
<dbReference type="Proteomes" id="UP000466442">
    <property type="component" value="Unassembled WGS sequence"/>
</dbReference>
<organism evidence="2 3">
    <name type="scientific">Apolygus lucorum</name>
    <name type="common">Small green plant bug</name>
    <name type="synonym">Lygocoris lucorum</name>
    <dbReference type="NCBI Taxonomy" id="248454"/>
    <lineage>
        <taxon>Eukaryota</taxon>
        <taxon>Metazoa</taxon>
        <taxon>Ecdysozoa</taxon>
        <taxon>Arthropoda</taxon>
        <taxon>Hexapoda</taxon>
        <taxon>Insecta</taxon>
        <taxon>Pterygota</taxon>
        <taxon>Neoptera</taxon>
        <taxon>Paraneoptera</taxon>
        <taxon>Hemiptera</taxon>
        <taxon>Heteroptera</taxon>
        <taxon>Panheteroptera</taxon>
        <taxon>Cimicomorpha</taxon>
        <taxon>Miridae</taxon>
        <taxon>Mirini</taxon>
        <taxon>Apolygus</taxon>
    </lineage>
</organism>